<gene>
    <name evidence="7" type="ORF">O3M35_011855</name>
</gene>
<dbReference type="InterPro" id="IPR043987">
    <property type="entry name" value="CCZ1/INTU/HSP4_longin_1"/>
</dbReference>
<dbReference type="GO" id="GO:0016192">
    <property type="term" value="P:vesicle-mediated transport"/>
    <property type="evidence" value="ECO:0007669"/>
    <property type="project" value="InterPro"/>
</dbReference>
<evidence type="ECO:0000256" key="2">
    <source>
        <dbReference type="ARBA" id="ARBA00022473"/>
    </source>
</evidence>
<reference evidence="7 8" key="1">
    <citation type="submission" date="2022-12" db="EMBL/GenBank/DDBJ databases">
        <title>Chromosome-level genome assembly of true bugs.</title>
        <authorList>
            <person name="Ma L."/>
            <person name="Li H."/>
        </authorList>
    </citation>
    <scope>NUCLEOTIDE SEQUENCE [LARGE SCALE GENOMIC DNA]</scope>
    <source>
        <strain evidence="7">Lab_2022b</strain>
    </source>
</reference>
<keyword evidence="3" id="KW-0963">Cytoplasm</keyword>
<feature type="domain" description="CCZ1/INTU/HSP4 first Longin" evidence="4">
    <location>
        <begin position="237"/>
        <end position="342"/>
    </location>
</feature>
<evidence type="ECO:0000313" key="8">
    <source>
        <dbReference type="Proteomes" id="UP001461498"/>
    </source>
</evidence>
<evidence type="ECO:0000259" key="5">
    <source>
        <dbReference type="Pfam" id="PF19032"/>
    </source>
</evidence>
<dbReference type="GO" id="GO:0060271">
    <property type="term" value="P:cilium assembly"/>
    <property type="evidence" value="ECO:0007669"/>
    <property type="project" value="InterPro"/>
</dbReference>
<evidence type="ECO:0000259" key="6">
    <source>
        <dbReference type="Pfam" id="PF19033"/>
    </source>
</evidence>
<evidence type="ECO:0000259" key="4">
    <source>
        <dbReference type="Pfam" id="PF19031"/>
    </source>
</evidence>
<keyword evidence="8" id="KW-1185">Reference proteome</keyword>
<sequence>MALGGFKDWYYYSDCSSDSSSEERYINEWENKVNLDGGLFYVKHHLRKDDANEESRNSMINDNINVKSSSGFLGRFMRRRNSRRSFRRSDTNVLSKKEAISCQENTVADNNKEKGGENDQVFVRINVDSPSTNQISMESLLGLKTAYNNSHIVVTGFTSSRSSLFESRVCLGDRLYSVNGLIVTKSNIDEILHGMVTAKEVTLGFQKVKKEIIESDTLAVNSKWSNDKDYCTINGCIVYAKYEGLSENGPADQGIIYNFPKKGNFLAQIRGAFFTLFHLLSSVSSSPPVSTSIKLNGKIINIIYSNEMNELLLIAFPNSKYFLEESIRIVNSITRCLEFMFQSLTKCFSNKHNVDFLDSFFHKILTKTKRDEDNPGWEFENLLPTPCSFCFPKEIYMQVDDALNELESNCIPSQEGQRLFSVIGSCYFYKGYMICNHLSNKDLLDVTALMKENDILKLTNESVKDLVYWREVYPLSCQRGVTIPSTVPYSVPAGRWFLLIVAMDYSLLVTLFEAGRYTLRGSMIKEPNAAYVEEAQATLRHIKKIAFPDTINKQLNVNAKIPEVFNNDQTKAASTDSSSSLSSYADLQNQNKHYFASDICRTHQSLSNFKGRQSNECIRALGTYLDVDYMAEEEFVPVLGRRAERELALETNSQSRISVSDSISDDSDWLKDNKSTRSFADDTNEFTKSNTPEGYIASPRILSNEENVLIHFVNFELSEGILISSIENINNKSDKYSKILQTFRQHAYKIQKIFRNTILFKKMKPQDKPEILNKSLVAVNEYGSLFSFMDDVKNETVTFWVVGKLFFMPHPREVYVCYFDTCPQSMIEIAFQIALYSSR</sequence>
<dbReference type="Pfam" id="PF19032">
    <property type="entry name" value="Intu_longin_2"/>
    <property type="match status" value="1"/>
</dbReference>
<name>A0AAW1CXR4_9HEMI</name>
<protein>
    <recommendedName>
        <fullName evidence="9">Protein inturned</fullName>
    </recommendedName>
</protein>
<evidence type="ECO:0000313" key="7">
    <source>
        <dbReference type="EMBL" id="KAK9503246.1"/>
    </source>
</evidence>
<comment type="caution">
    <text evidence="7">The sequence shown here is derived from an EMBL/GenBank/DDBJ whole genome shotgun (WGS) entry which is preliminary data.</text>
</comment>
<feature type="domain" description="CCZ1/INTU/HPS4 third Longin" evidence="6">
    <location>
        <begin position="706"/>
        <end position="832"/>
    </location>
</feature>
<dbReference type="Pfam" id="PF19031">
    <property type="entry name" value="Intu_longin_1"/>
    <property type="match status" value="1"/>
</dbReference>
<evidence type="ECO:0008006" key="9">
    <source>
        <dbReference type="Google" id="ProtNLM"/>
    </source>
</evidence>
<dbReference type="GO" id="GO:0007399">
    <property type="term" value="P:nervous system development"/>
    <property type="evidence" value="ECO:0007669"/>
    <property type="project" value="TreeGrafter"/>
</dbReference>
<dbReference type="Proteomes" id="UP001461498">
    <property type="component" value="Unassembled WGS sequence"/>
</dbReference>
<feature type="domain" description="CCZ1/INTU second Longin" evidence="5">
    <location>
        <begin position="422"/>
        <end position="539"/>
    </location>
</feature>
<dbReference type="GO" id="GO:0005929">
    <property type="term" value="C:cilium"/>
    <property type="evidence" value="ECO:0007669"/>
    <property type="project" value="TreeGrafter"/>
</dbReference>
<dbReference type="Pfam" id="PF19033">
    <property type="entry name" value="Intu_longin_3"/>
    <property type="match status" value="1"/>
</dbReference>
<evidence type="ECO:0000256" key="3">
    <source>
        <dbReference type="ARBA" id="ARBA00022490"/>
    </source>
</evidence>
<accession>A0AAW1CXR4</accession>
<dbReference type="PANTHER" id="PTHR21082">
    <property type="entry name" value="PROTEIN INTURNED"/>
    <property type="match status" value="1"/>
</dbReference>
<dbReference type="GO" id="GO:0005737">
    <property type="term" value="C:cytoplasm"/>
    <property type="evidence" value="ECO:0007669"/>
    <property type="project" value="UniProtKB-SubCell"/>
</dbReference>
<keyword evidence="2" id="KW-0217">Developmental protein</keyword>
<dbReference type="InterPro" id="IPR043989">
    <property type="entry name" value="CCZ1/INTU/HSP4_longin_3"/>
</dbReference>
<organism evidence="7 8">
    <name type="scientific">Rhynocoris fuscipes</name>
    <dbReference type="NCBI Taxonomy" id="488301"/>
    <lineage>
        <taxon>Eukaryota</taxon>
        <taxon>Metazoa</taxon>
        <taxon>Ecdysozoa</taxon>
        <taxon>Arthropoda</taxon>
        <taxon>Hexapoda</taxon>
        <taxon>Insecta</taxon>
        <taxon>Pterygota</taxon>
        <taxon>Neoptera</taxon>
        <taxon>Paraneoptera</taxon>
        <taxon>Hemiptera</taxon>
        <taxon>Heteroptera</taxon>
        <taxon>Panheteroptera</taxon>
        <taxon>Cimicomorpha</taxon>
        <taxon>Reduviidae</taxon>
        <taxon>Harpactorinae</taxon>
        <taxon>Harpactorini</taxon>
        <taxon>Rhynocoris</taxon>
    </lineage>
</organism>
<dbReference type="PANTHER" id="PTHR21082:SF4">
    <property type="entry name" value="PROTEIN INTURNED"/>
    <property type="match status" value="1"/>
</dbReference>
<dbReference type="GO" id="GO:0001736">
    <property type="term" value="P:establishment of planar polarity"/>
    <property type="evidence" value="ECO:0007669"/>
    <property type="project" value="InterPro"/>
</dbReference>
<proteinExistence type="predicted"/>
<dbReference type="AlphaFoldDB" id="A0AAW1CXR4"/>
<evidence type="ECO:0000256" key="1">
    <source>
        <dbReference type="ARBA" id="ARBA00004496"/>
    </source>
</evidence>
<comment type="subcellular location">
    <subcellularLocation>
        <location evidence="1">Cytoplasm</location>
    </subcellularLocation>
</comment>
<dbReference type="InterPro" id="IPR043988">
    <property type="entry name" value="CCZ1/INTU_longin_2"/>
</dbReference>
<dbReference type="EMBL" id="JAPXFL010000008">
    <property type="protein sequence ID" value="KAK9503246.1"/>
    <property type="molecule type" value="Genomic_DNA"/>
</dbReference>
<dbReference type="InterPro" id="IPR039151">
    <property type="entry name" value="INTU"/>
</dbReference>